<evidence type="ECO:0000313" key="3">
    <source>
        <dbReference type="Proteomes" id="UP000317722"/>
    </source>
</evidence>
<dbReference type="Proteomes" id="UP000317722">
    <property type="component" value="Unassembled WGS sequence"/>
</dbReference>
<evidence type="ECO:0000259" key="1">
    <source>
        <dbReference type="Pfam" id="PF24722"/>
    </source>
</evidence>
<dbReference type="AlphaFoldDB" id="A0A502CX13"/>
<dbReference type="OrthoDB" id="8410617at2"/>
<keyword evidence="3" id="KW-1185">Reference proteome</keyword>
<organism evidence="2 3">
    <name type="scientific">Pedococcus bigeumensis</name>
    <dbReference type="NCBI Taxonomy" id="433644"/>
    <lineage>
        <taxon>Bacteria</taxon>
        <taxon>Bacillati</taxon>
        <taxon>Actinomycetota</taxon>
        <taxon>Actinomycetes</taxon>
        <taxon>Micrococcales</taxon>
        <taxon>Intrasporangiaceae</taxon>
        <taxon>Pedococcus</taxon>
    </lineage>
</organism>
<sequence>MAGDRMTSADFVRQLADATPRLQALVDEHLADHDGELLLHVLMADARRWVISAFYNLQDDTATMAVLHLLDEALRDGEANLENAVAISFVEDSCVWHPRMAAFVDAWPRGLRAEAERQQSTT</sequence>
<dbReference type="RefSeq" id="WP_140740677.1">
    <property type="nucleotide sequence ID" value="NZ_RCZM01000003.1"/>
</dbReference>
<proteinExistence type="predicted"/>
<accession>A0A502CX13</accession>
<comment type="caution">
    <text evidence="2">The sequence shown here is derived from an EMBL/GenBank/DDBJ whole genome shotgun (WGS) entry which is preliminary data.</text>
</comment>
<dbReference type="EMBL" id="RCZM01000003">
    <property type="protein sequence ID" value="TPG17353.1"/>
    <property type="molecule type" value="Genomic_DNA"/>
</dbReference>
<gene>
    <name evidence="2" type="ORF">EAH86_11505</name>
</gene>
<dbReference type="InterPro" id="IPR056091">
    <property type="entry name" value="DUF7674"/>
</dbReference>
<feature type="domain" description="DUF7674" evidence="1">
    <location>
        <begin position="14"/>
        <end position="93"/>
    </location>
</feature>
<dbReference type="Pfam" id="PF24722">
    <property type="entry name" value="DUF7674"/>
    <property type="match status" value="1"/>
</dbReference>
<evidence type="ECO:0000313" key="2">
    <source>
        <dbReference type="EMBL" id="TPG17353.1"/>
    </source>
</evidence>
<name>A0A502CX13_9MICO</name>
<protein>
    <recommendedName>
        <fullName evidence="1">DUF7674 domain-containing protein</fullName>
    </recommendedName>
</protein>
<reference evidence="2 3" key="1">
    <citation type="journal article" date="2019" name="Environ. Microbiol.">
        <title>Species interactions and distinct microbial communities in high Arctic permafrost affected cryosols are associated with the CH4 and CO2 gas fluxes.</title>
        <authorList>
            <person name="Altshuler I."/>
            <person name="Hamel J."/>
            <person name="Turney S."/>
            <person name="Magnuson E."/>
            <person name="Levesque R."/>
            <person name="Greer C."/>
            <person name="Whyte L.G."/>
        </authorList>
    </citation>
    <scope>NUCLEOTIDE SEQUENCE [LARGE SCALE GENOMIC DNA]</scope>
    <source>
        <strain evidence="2 3">S9.3A</strain>
    </source>
</reference>